<dbReference type="InterPro" id="IPR003597">
    <property type="entry name" value="Ig_C1-set"/>
</dbReference>
<comment type="caution">
    <text evidence="4">The sequence shown here is derived from an EMBL/GenBank/DDBJ whole genome shotgun (WGS) entry which is preliminary data.</text>
</comment>
<gene>
    <name evidence="4" type="primary">Ighg</name>
    <name evidence="4" type="ORF">ATLROG_R14907</name>
</gene>
<accession>A0A7L3WFG6</accession>
<proteinExistence type="predicted"/>
<dbReference type="InterPro" id="IPR036179">
    <property type="entry name" value="Ig-like_dom_sf"/>
</dbReference>
<evidence type="ECO:0000313" key="5">
    <source>
        <dbReference type="Proteomes" id="UP000518911"/>
    </source>
</evidence>
<dbReference type="SUPFAM" id="SSF48726">
    <property type="entry name" value="Immunoglobulin"/>
    <property type="match status" value="1"/>
</dbReference>
<name>A0A7L3WFG6_9GRUI</name>
<feature type="domain" description="Ig-like" evidence="3">
    <location>
        <begin position="7"/>
        <end position="60"/>
    </location>
</feature>
<reference evidence="4 5" key="1">
    <citation type="submission" date="2019-09" db="EMBL/GenBank/DDBJ databases">
        <title>Bird 10,000 Genomes (B10K) Project - Family phase.</title>
        <authorList>
            <person name="Zhang G."/>
        </authorList>
    </citation>
    <scope>NUCLEOTIDE SEQUENCE [LARGE SCALE GENOMIC DNA]</scope>
    <source>
        <strain evidence="4">OUT-0055</strain>
        <tissue evidence="4">Blood</tissue>
    </source>
</reference>
<sequence length="60" mass="6686">TGRRQAPGVYVWGPPAEETSSSHSTLSLTCLVRGFYPEDVSVEWQKNQEAMGPEAYEVTR</sequence>
<feature type="region of interest" description="Disordered" evidence="2">
    <location>
        <begin position="1"/>
        <end position="23"/>
    </location>
</feature>
<dbReference type="AlphaFoldDB" id="A0A7L3WFG6"/>
<evidence type="ECO:0000256" key="1">
    <source>
        <dbReference type="ARBA" id="ARBA00023319"/>
    </source>
</evidence>
<keyword evidence="5" id="KW-1185">Reference proteome</keyword>
<dbReference type="EMBL" id="VZUJ01064413">
    <property type="protein sequence ID" value="NXV74399.1"/>
    <property type="molecule type" value="Genomic_DNA"/>
</dbReference>
<feature type="non-terminal residue" evidence="4">
    <location>
        <position position="1"/>
    </location>
</feature>
<dbReference type="PANTHER" id="PTHR23411">
    <property type="entry name" value="TAPASIN"/>
    <property type="match status" value="1"/>
</dbReference>
<dbReference type="Gene3D" id="2.60.40.10">
    <property type="entry name" value="Immunoglobulins"/>
    <property type="match status" value="1"/>
</dbReference>
<dbReference type="PROSITE" id="PS50835">
    <property type="entry name" value="IG_LIKE"/>
    <property type="match status" value="1"/>
</dbReference>
<evidence type="ECO:0000259" key="3">
    <source>
        <dbReference type="PROSITE" id="PS50835"/>
    </source>
</evidence>
<dbReference type="InterPro" id="IPR050380">
    <property type="entry name" value="Immune_Resp_Modulators"/>
</dbReference>
<feature type="non-terminal residue" evidence="4">
    <location>
        <position position="60"/>
    </location>
</feature>
<organism evidence="4 5">
    <name type="scientific">Atlantisia rogersi</name>
    <name type="common">Inaccessible Island rail</name>
    <dbReference type="NCBI Taxonomy" id="2478892"/>
    <lineage>
        <taxon>Eukaryota</taxon>
        <taxon>Metazoa</taxon>
        <taxon>Chordata</taxon>
        <taxon>Craniata</taxon>
        <taxon>Vertebrata</taxon>
        <taxon>Euteleostomi</taxon>
        <taxon>Archelosauria</taxon>
        <taxon>Archosauria</taxon>
        <taxon>Dinosauria</taxon>
        <taxon>Saurischia</taxon>
        <taxon>Theropoda</taxon>
        <taxon>Coelurosauria</taxon>
        <taxon>Aves</taxon>
        <taxon>Neognathae</taxon>
        <taxon>Neoaves</taxon>
        <taxon>Gruiformes</taxon>
        <taxon>Rallidae</taxon>
        <taxon>Atlantisia</taxon>
    </lineage>
</organism>
<evidence type="ECO:0000313" key="4">
    <source>
        <dbReference type="EMBL" id="NXV74399.1"/>
    </source>
</evidence>
<protein>
    <submittedName>
        <fullName evidence="4">IGHG protein</fullName>
    </submittedName>
</protein>
<dbReference type="InterPro" id="IPR007110">
    <property type="entry name" value="Ig-like_dom"/>
</dbReference>
<dbReference type="InterPro" id="IPR013783">
    <property type="entry name" value="Ig-like_fold"/>
</dbReference>
<dbReference type="Proteomes" id="UP000518911">
    <property type="component" value="Unassembled WGS sequence"/>
</dbReference>
<keyword evidence="1" id="KW-0393">Immunoglobulin domain</keyword>
<dbReference type="Pfam" id="PF07654">
    <property type="entry name" value="C1-set"/>
    <property type="match status" value="1"/>
</dbReference>
<evidence type="ECO:0000256" key="2">
    <source>
        <dbReference type="SAM" id="MobiDB-lite"/>
    </source>
</evidence>